<dbReference type="InterPro" id="IPR050736">
    <property type="entry name" value="Sensor_HK_Regulatory"/>
</dbReference>
<keyword evidence="8" id="KW-1133">Transmembrane helix</keyword>
<keyword evidence="7" id="KW-0175">Coiled coil</keyword>
<dbReference type="SUPFAM" id="SSF47384">
    <property type="entry name" value="Homodimeric domain of signal transducing histidine kinase"/>
    <property type="match status" value="1"/>
</dbReference>
<dbReference type="FunFam" id="3.30.565.10:FF:000010">
    <property type="entry name" value="Sensor histidine kinase RcsC"/>
    <property type="match status" value="1"/>
</dbReference>
<reference evidence="10" key="1">
    <citation type="submission" date="2019-08" db="EMBL/GenBank/DDBJ databases">
        <authorList>
            <person name="Kucharzyk K."/>
            <person name="Murdoch R.W."/>
            <person name="Higgins S."/>
            <person name="Loffler F."/>
        </authorList>
    </citation>
    <scope>NUCLEOTIDE SEQUENCE</scope>
</reference>
<evidence type="ECO:0000256" key="4">
    <source>
        <dbReference type="ARBA" id="ARBA00022679"/>
    </source>
</evidence>
<keyword evidence="6" id="KW-0902">Two-component regulatory system</keyword>
<feature type="transmembrane region" description="Helical" evidence="8">
    <location>
        <begin position="134"/>
        <end position="155"/>
    </location>
</feature>
<protein>
    <recommendedName>
        <fullName evidence="2">histidine kinase</fullName>
        <ecNumber evidence="2">2.7.13.3</ecNumber>
    </recommendedName>
</protein>
<gene>
    <name evidence="10" type="primary">rcsC_166</name>
    <name evidence="10" type="ORF">SDC9_77123</name>
</gene>
<evidence type="ECO:0000256" key="3">
    <source>
        <dbReference type="ARBA" id="ARBA00022553"/>
    </source>
</evidence>
<evidence type="ECO:0000259" key="9">
    <source>
        <dbReference type="PROSITE" id="PS50109"/>
    </source>
</evidence>
<comment type="caution">
    <text evidence="10">The sequence shown here is derived from an EMBL/GenBank/DDBJ whole genome shotgun (WGS) entry which is preliminary data.</text>
</comment>
<feature type="domain" description="Histidine kinase" evidence="9">
    <location>
        <begin position="271"/>
        <end position="490"/>
    </location>
</feature>
<dbReference type="Gene3D" id="6.10.340.10">
    <property type="match status" value="1"/>
</dbReference>
<evidence type="ECO:0000313" key="10">
    <source>
        <dbReference type="EMBL" id="MPM30573.1"/>
    </source>
</evidence>
<dbReference type="InterPro" id="IPR005467">
    <property type="entry name" value="His_kinase_dom"/>
</dbReference>
<dbReference type="InterPro" id="IPR036097">
    <property type="entry name" value="HisK_dim/P_sf"/>
</dbReference>
<dbReference type="PANTHER" id="PTHR43711">
    <property type="entry name" value="TWO-COMPONENT HISTIDINE KINASE"/>
    <property type="match status" value="1"/>
</dbReference>
<dbReference type="AlphaFoldDB" id="A0A644YVT3"/>
<accession>A0A644YVT3</accession>
<dbReference type="InterPro" id="IPR003661">
    <property type="entry name" value="HisK_dim/P_dom"/>
</dbReference>
<evidence type="ECO:0000256" key="6">
    <source>
        <dbReference type="ARBA" id="ARBA00023012"/>
    </source>
</evidence>
<dbReference type="Pfam" id="PF02518">
    <property type="entry name" value="HATPase_c"/>
    <property type="match status" value="1"/>
</dbReference>
<dbReference type="InterPro" id="IPR003594">
    <property type="entry name" value="HATPase_dom"/>
</dbReference>
<keyword evidence="8" id="KW-0812">Transmembrane</keyword>
<dbReference type="PROSITE" id="PS50109">
    <property type="entry name" value="HIS_KIN"/>
    <property type="match status" value="1"/>
</dbReference>
<name>A0A644YVT3_9ZZZZ</name>
<dbReference type="Gene3D" id="3.30.565.10">
    <property type="entry name" value="Histidine kinase-like ATPase, C-terminal domain"/>
    <property type="match status" value="1"/>
</dbReference>
<dbReference type="Pfam" id="PF00512">
    <property type="entry name" value="HisKA"/>
    <property type="match status" value="1"/>
</dbReference>
<sequence length="493" mass="55020">MIEFTIVPIKEKNNAANVSGALVVADIANSQYYFPEYISSRATEGFLVLSVAGIRVATKATEGEEIPYLIGTKAIKGKNLDNKDGQFFGSNNIKGINYVFLDREIKNIDGEVVGYLSIGIEESRFASMVTDNRTIALAVIFICLIIMLILGHVLAENISAPIVAVTQMVKKYGQKYLGTAPAGPTVTDDESVILLESFQEFINNLKKAEEERTVYLKQLEEEHSKQKQLSETLKETNDNLELLVTERTQHLQAVVAELKKLDVTKSQFLANLSHELRTPLSVIINAADVLSGNYFGKLNDKQDKYIHSISYCGNHLLQLINDLLDISKLASGKMTLKRQDFYIANLVKEVVKNVKNLIKNKELAISVDIEPEDFLIYADLQRMTQIFYNLLSNAIKFTDSGGKIKIKIFHRADKMEVIVQDTGIGIAEEDQKRIFCEFEQVEGNYDKRFGGTGLGLPIVKKLVELHGGQIFLKSKLGEGTEIIFAIPLTDEKA</sequence>
<dbReference type="PANTHER" id="PTHR43711:SF26">
    <property type="entry name" value="SENSOR HISTIDINE KINASE RCSC"/>
    <property type="match status" value="1"/>
</dbReference>
<dbReference type="GO" id="GO:0000155">
    <property type="term" value="F:phosphorelay sensor kinase activity"/>
    <property type="evidence" value="ECO:0007669"/>
    <property type="project" value="InterPro"/>
</dbReference>
<dbReference type="InterPro" id="IPR004358">
    <property type="entry name" value="Sig_transdc_His_kin-like_C"/>
</dbReference>
<evidence type="ECO:0000256" key="1">
    <source>
        <dbReference type="ARBA" id="ARBA00000085"/>
    </source>
</evidence>
<keyword evidence="3" id="KW-0597">Phosphoprotein</keyword>
<organism evidence="10">
    <name type="scientific">bioreactor metagenome</name>
    <dbReference type="NCBI Taxonomy" id="1076179"/>
    <lineage>
        <taxon>unclassified sequences</taxon>
        <taxon>metagenomes</taxon>
        <taxon>ecological metagenomes</taxon>
    </lineage>
</organism>
<dbReference type="CDD" id="cd00082">
    <property type="entry name" value="HisKA"/>
    <property type="match status" value="1"/>
</dbReference>
<dbReference type="SUPFAM" id="SSF55874">
    <property type="entry name" value="ATPase domain of HSP90 chaperone/DNA topoisomerase II/histidine kinase"/>
    <property type="match status" value="1"/>
</dbReference>
<dbReference type="EMBL" id="VSSQ01005825">
    <property type="protein sequence ID" value="MPM30573.1"/>
    <property type="molecule type" value="Genomic_DNA"/>
</dbReference>
<feature type="coiled-coil region" evidence="7">
    <location>
        <begin position="198"/>
        <end position="246"/>
    </location>
</feature>
<dbReference type="EC" id="2.7.13.3" evidence="2"/>
<dbReference type="SMART" id="SM00387">
    <property type="entry name" value="HATPase_c"/>
    <property type="match status" value="1"/>
</dbReference>
<proteinExistence type="predicted"/>
<dbReference type="SMART" id="SM00388">
    <property type="entry name" value="HisKA"/>
    <property type="match status" value="1"/>
</dbReference>
<evidence type="ECO:0000256" key="8">
    <source>
        <dbReference type="SAM" id="Phobius"/>
    </source>
</evidence>
<dbReference type="Gene3D" id="1.10.287.130">
    <property type="match status" value="1"/>
</dbReference>
<dbReference type="PRINTS" id="PR00344">
    <property type="entry name" value="BCTRLSENSOR"/>
</dbReference>
<keyword evidence="4 10" id="KW-0808">Transferase</keyword>
<dbReference type="InterPro" id="IPR036890">
    <property type="entry name" value="HATPase_C_sf"/>
</dbReference>
<comment type="catalytic activity">
    <reaction evidence="1">
        <text>ATP + protein L-histidine = ADP + protein N-phospho-L-histidine.</text>
        <dbReference type="EC" id="2.7.13.3"/>
    </reaction>
</comment>
<evidence type="ECO:0000256" key="2">
    <source>
        <dbReference type="ARBA" id="ARBA00012438"/>
    </source>
</evidence>
<evidence type="ECO:0000256" key="7">
    <source>
        <dbReference type="SAM" id="Coils"/>
    </source>
</evidence>
<keyword evidence="5 10" id="KW-0418">Kinase</keyword>
<evidence type="ECO:0000256" key="5">
    <source>
        <dbReference type="ARBA" id="ARBA00022777"/>
    </source>
</evidence>
<keyword evidence="8" id="KW-0472">Membrane</keyword>
<dbReference type="CDD" id="cd16922">
    <property type="entry name" value="HATPase_EvgS-ArcB-TorS-like"/>
    <property type="match status" value="1"/>
</dbReference>